<protein>
    <recommendedName>
        <fullName evidence="4">TspO and MBR related proteins</fullName>
    </recommendedName>
</protein>
<feature type="transmembrane region" description="Helical" evidence="1">
    <location>
        <begin position="188"/>
        <end position="204"/>
    </location>
</feature>
<proteinExistence type="predicted"/>
<evidence type="ECO:0000313" key="2">
    <source>
        <dbReference type="EMBL" id="MWB78547.1"/>
    </source>
</evidence>
<feature type="transmembrane region" description="Helical" evidence="1">
    <location>
        <begin position="135"/>
        <end position="157"/>
    </location>
</feature>
<feature type="transmembrane region" description="Helical" evidence="1">
    <location>
        <begin position="47"/>
        <end position="69"/>
    </location>
</feature>
<feature type="transmembrane region" description="Helical" evidence="1">
    <location>
        <begin position="81"/>
        <end position="97"/>
    </location>
</feature>
<reference evidence="2 3" key="1">
    <citation type="submission" date="2019-11" db="EMBL/GenBank/DDBJ databases">
        <title>Pseudooceanicola pacifica sp. nov., isolated from deep-sea sediment of the Pacific Ocean.</title>
        <authorList>
            <person name="Lyu L."/>
        </authorList>
    </citation>
    <scope>NUCLEOTIDE SEQUENCE [LARGE SCALE GENOMIC DNA]</scope>
    <source>
        <strain evidence="2 3">216_PA32_1</strain>
    </source>
</reference>
<feature type="transmembrane region" description="Helical" evidence="1">
    <location>
        <begin position="210"/>
        <end position="229"/>
    </location>
</feature>
<dbReference type="InterPro" id="IPR038330">
    <property type="entry name" value="TspO/MBR-related_sf"/>
</dbReference>
<accession>A0A844W3Z5</accession>
<organism evidence="2 3">
    <name type="scientific">Pseudooceanicola pacificus</name>
    <dbReference type="NCBI Taxonomy" id="2676438"/>
    <lineage>
        <taxon>Bacteria</taxon>
        <taxon>Pseudomonadati</taxon>
        <taxon>Pseudomonadota</taxon>
        <taxon>Alphaproteobacteria</taxon>
        <taxon>Rhodobacterales</taxon>
        <taxon>Paracoccaceae</taxon>
        <taxon>Pseudooceanicola</taxon>
    </lineage>
</organism>
<evidence type="ECO:0008006" key="4">
    <source>
        <dbReference type="Google" id="ProtNLM"/>
    </source>
</evidence>
<dbReference type="RefSeq" id="WP_160382763.1">
    <property type="nucleotide sequence ID" value="NZ_WNXQ01000005.1"/>
</dbReference>
<feature type="transmembrane region" description="Helical" evidence="1">
    <location>
        <begin position="103"/>
        <end position="123"/>
    </location>
</feature>
<evidence type="ECO:0000313" key="3">
    <source>
        <dbReference type="Proteomes" id="UP000443843"/>
    </source>
</evidence>
<comment type="caution">
    <text evidence="2">The sequence shown here is derived from an EMBL/GenBank/DDBJ whole genome shotgun (WGS) entry which is preliminary data.</text>
</comment>
<dbReference type="Gene3D" id="1.20.1260.100">
    <property type="entry name" value="TspO/MBR protein"/>
    <property type="match status" value="1"/>
</dbReference>
<dbReference type="Proteomes" id="UP000443843">
    <property type="component" value="Unassembled WGS sequence"/>
</dbReference>
<feature type="transmembrane region" description="Helical" evidence="1">
    <location>
        <begin position="163"/>
        <end position="181"/>
    </location>
</feature>
<dbReference type="EMBL" id="WNXQ01000005">
    <property type="protein sequence ID" value="MWB78547.1"/>
    <property type="molecule type" value="Genomic_DNA"/>
</dbReference>
<gene>
    <name evidence="2" type="ORF">GLS40_10960</name>
</gene>
<sequence length="232" mass="24356">MQPVKALLTLIAALAFALSPVVTGGFAGFSPEQFPVPQFAPPIQPAGWAFSIWLPIYAWLILSAGLGLLRHARDPDWDRPRWPLLASLTLGAAWVPLAQASPVWATVLIWAMLATALAALIRTPLRDRAWLAWPIGLYAGWLTAASCVASAILATGYGAAPVVPIHAAFILLALGIGLITLRFTASGRAYAAGLGWALVGILAANANPPLWPILAMAAAGLVLLVTTATRHP</sequence>
<keyword evidence="1" id="KW-0472">Membrane</keyword>
<evidence type="ECO:0000256" key="1">
    <source>
        <dbReference type="SAM" id="Phobius"/>
    </source>
</evidence>
<keyword evidence="3" id="KW-1185">Reference proteome</keyword>
<keyword evidence="1" id="KW-1133">Transmembrane helix</keyword>
<keyword evidence="1" id="KW-0812">Transmembrane</keyword>
<dbReference type="AlphaFoldDB" id="A0A844W3Z5"/>
<name>A0A844W3Z5_9RHOB</name>